<sequence length="172" mass="19239">MQLQKLFCGHILVALFHKLIDITAIHLQSPDLGQGTIPLIIGSREYLLSKTPEYHIRQHSPTIAPSNERGFSSQTVASRVTHLQPVRKEEARGIFKDVTRANSSGKGSSDNDYCFFERHPSATMSARKKKGEYLKMSQEQRLQVKDPVIMTTVSSRGIHLQPCQQGGNKANI</sequence>
<dbReference type="EMBL" id="BGPR01011504">
    <property type="protein sequence ID" value="GBN51650.1"/>
    <property type="molecule type" value="Genomic_DNA"/>
</dbReference>
<reference evidence="2 3" key="1">
    <citation type="journal article" date="2019" name="Sci. Rep.">
        <title>Orb-weaving spider Araneus ventricosus genome elucidates the spidroin gene catalogue.</title>
        <authorList>
            <person name="Kono N."/>
            <person name="Nakamura H."/>
            <person name="Ohtoshi R."/>
            <person name="Moran D.A.P."/>
            <person name="Shinohara A."/>
            <person name="Yoshida Y."/>
            <person name="Fujiwara M."/>
            <person name="Mori M."/>
            <person name="Tomita M."/>
            <person name="Arakawa K."/>
        </authorList>
    </citation>
    <scope>NUCLEOTIDE SEQUENCE [LARGE SCALE GENOMIC DNA]</scope>
</reference>
<feature type="signal peptide" evidence="1">
    <location>
        <begin position="1"/>
        <end position="24"/>
    </location>
</feature>
<evidence type="ECO:0000313" key="3">
    <source>
        <dbReference type="Proteomes" id="UP000499080"/>
    </source>
</evidence>
<name>A0A4Y2PM95_ARAVE</name>
<keyword evidence="3" id="KW-1185">Reference proteome</keyword>
<gene>
    <name evidence="2" type="ORF">AVEN_199169_1</name>
</gene>
<evidence type="ECO:0000256" key="1">
    <source>
        <dbReference type="SAM" id="SignalP"/>
    </source>
</evidence>
<dbReference type="AlphaFoldDB" id="A0A4Y2PM95"/>
<keyword evidence="1" id="KW-0732">Signal</keyword>
<feature type="chain" id="PRO_5021199374" evidence="1">
    <location>
        <begin position="25"/>
        <end position="172"/>
    </location>
</feature>
<protein>
    <submittedName>
        <fullName evidence="2">Uncharacterized protein</fullName>
    </submittedName>
</protein>
<organism evidence="2 3">
    <name type="scientific">Araneus ventricosus</name>
    <name type="common">Orbweaver spider</name>
    <name type="synonym">Epeira ventricosa</name>
    <dbReference type="NCBI Taxonomy" id="182803"/>
    <lineage>
        <taxon>Eukaryota</taxon>
        <taxon>Metazoa</taxon>
        <taxon>Ecdysozoa</taxon>
        <taxon>Arthropoda</taxon>
        <taxon>Chelicerata</taxon>
        <taxon>Arachnida</taxon>
        <taxon>Araneae</taxon>
        <taxon>Araneomorphae</taxon>
        <taxon>Entelegynae</taxon>
        <taxon>Araneoidea</taxon>
        <taxon>Araneidae</taxon>
        <taxon>Araneus</taxon>
    </lineage>
</organism>
<accession>A0A4Y2PM95</accession>
<evidence type="ECO:0000313" key="2">
    <source>
        <dbReference type="EMBL" id="GBN51650.1"/>
    </source>
</evidence>
<dbReference type="Proteomes" id="UP000499080">
    <property type="component" value="Unassembled WGS sequence"/>
</dbReference>
<comment type="caution">
    <text evidence="2">The sequence shown here is derived from an EMBL/GenBank/DDBJ whole genome shotgun (WGS) entry which is preliminary data.</text>
</comment>
<proteinExistence type="predicted"/>